<evidence type="ECO:0000256" key="1">
    <source>
        <dbReference type="ARBA" id="ARBA00022987"/>
    </source>
</evidence>
<gene>
    <name evidence="5" type="ORF">SFRA_009860</name>
</gene>
<evidence type="ECO:0000256" key="4">
    <source>
        <dbReference type="SAM" id="MobiDB-lite"/>
    </source>
</evidence>
<accession>A0A3R7J580</accession>
<proteinExistence type="inferred from homology"/>
<comment type="caution">
    <text evidence="5">The sequence shown here is derived from an EMBL/GenBank/DDBJ whole genome shotgun (WGS) entry which is preliminary data.</text>
</comment>
<evidence type="ECO:0000313" key="6">
    <source>
        <dbReference type="Proteomes" id="UP000028058"/>
    </source>
</evidence>
<reference evidence="5 6" key="1">
    <citation type="journal article" date="2014" name="Genome Announc.">
        <title>Draft Genome Sequence of Streptomyces fradiae ATCC 19609, a Strain Highly Sensitive to Antibiotics.</title>
        <authorList>
            <person name="Bekker O.B."/>
            <person name="Klimina K.M."/>
            <person name="Vatlin A.A."/>
            <person name="Zakharevich N.V."/>
            <person name="Kasianov A.S."/>
            <person name="Danilenko V.N."/>
        </authorList>
    </citation>
    <scope>NUCLEOTIDE SEQUENCE [LARGE SCALE GENOMIC DNA]</scope>
    <source>
        <strain evidence="5 6">ATCC 19609</strain>
    </source>
</reference>
<dbReference type="GO" id="GO:0031411">
    <property type="term" value="C:gas vesicle"/>
    <property type="evidence" value="ECO:0007669"/>
    <property type="project" value="UniProtKB-SubCell"/>
</dbReference>
<evidence type="ECO:0000256" key="2">
    <source>
        <dbReference type="ARBA" id="ARBA00035108"/>
    </source>
</evidence>
<name>A0A3R7J580_9ACTN</name>
<dbReference type="AlphaFoldDB" id="A0A3R7J580"/>
<dbReference type="PANTHER" id="PTHR36852">
    <property type="entry name" value="PROTEIN GVPL 2"/>
    <property type="match status" value="1"/>
</dbReference>
<dbReference type="OrthoDB" id="4864106at2"/>
<dbReference type="PANTHER" id="PTHR36852:SF1">
    <property type="entry name" value="PROTEIN GVPL 2"/>
    <property type="match status" value="1"/>
</dbReference>
<feature type="region of interest" description="Disordered" evidence="4">
    <location>
        <begin position="1"/>
        <end position="24"/>
    </location>
</feature>
<dbReference type="EMBL" id="JNAD02000004">
    <property type="protein sequence ID" value="RKM96384.1"/>
    <property type="molecule type" value="Genomic_DNA"/>
</dbReference>
<evidence type="ECO:0000313" key="5">
    <source>
        <dbReference type="EMBL" id="RKM96384.1"/>
    </source>
</evidence>
<keyword evidence="1" id="KW-0304">Gas vesicle</keyword>
<protein>
    <submittedName>
        <fullName evidence="5">Gas vesicle protein</fullName>
    </submittedName>
</protein>
<comment type="subcellular location">
    <subcellularLocation>
        <location evidence="2">Gas vesicle</location>
    </subcellularLocation>
</comment>
<sequence>MSTYVYGIMDGDRPDPPESLTGVGDPPHPVRVLRAGGLAAVVSDCPEQLRPKRRDLLAHQHVLAEAGADGAVLPLRFGSLSADDDAVLAVLTEHAEHYRAQLAELDGRVEYNVKAVHREEDVLRLVVSEDPEIRALTEANRASGGGSHEDRLRLGELVAGAVRAREVQDGKAVEAALASAAEQQSPGPESSGWLVNLSFLMQRDEAAAFMESVEEVRRNHPHLDIQVTGPLPPYSFVRAVPAHA</sequence>
<dbReference type="InterPro" id="IPR009430">
    <property type="entry name" value="GvpL/GvpF"/>
</dbReference>
<dbReference type="Pfam" id="PF06386">
    <property type="entry name" value="GvpL_GvpF"/>
    <property type="match status" value="1"/>
</dbReference>
<comment type="similarity">
    <text evidence="3">Belongs to the gas vesicle GvpF/GvpL family.</text>
</comment>
<dbReference type="GO" id="GO:0031412">
    <property type="term" value="P:gas vesicle organization"/>
    <property type="evidence" value="ECO:0007669"/>
    <property type="project" value="InterPro"/>
</dbReference>
<dbReference type="Proteomes" id="UP000028058">
    <property type="component" value="Unassembled WGS sequence"/>
</dbReference>
<dbReference type="RefSeq" id="WP_043469003.1">
    <property type="nucleotide sequence ID" value="NZ_CP134822.1"/>
</dbReference>
<organism evidence="5 6">
    <name type="scientific">Streptomyces xinghaiensis</name>
    <dbReference type="NCBI Taxonomy" id="1038928"/>
    <lineage>
        <taxon>Bacteria</taxon>
        <taxon>Bacillati</taxon>
        <taxon>Actinomycetota</taxon>
        <taxon>Actinomycetes</taxon>
        <taxon>Kitasatosporales</taxon>
        <taxon>Streptomycetaceae</taxon>
        <taxon>Streptomyces</taxon>
    </lineage>
</organism>
<evidence type="ECO:0000256" key="3">
    <source>
        <dbReference type="ARBA" id="ARBA00035643"/>
    </source>
</evidence>
<keyword evidence="6" id="KW-1185">Reference proteome</keyword>